<keyword evidence="3" id="KW-1185">Reference proteome</keyword>
<evidence type="ECO:0008006" key="4">
    <source>
        <dbReference type="Google" id="ProtNLM"/>
    </source>
</evidence>
<dbReference type="Proteomes" id="UP001193389">
    <property type="component" value="Chromosome"/>
</dbReference>
<sequence length="275" mass="30497">MKRLKMIFALSLMYLAFHSCQKDEVAAVFDEIQLSQQETQAEEMVADVDLMVDEALDLNFGSLKSASTEGSFYLSDCPVITVNKTAPPQVMTIDFGTACTGKDGKIRSGKIIVTSTSFTTFPSVRDKSFDNYFVDGKKMEGSVTKTISKDQENNIRTAVIKENISITFPDGEGKATRVANLTRQYQRNILANREDNQVVSWGTVEFTRVSEVKVTKIVTAENPLVFKTACHHIVSGIVLFTSSNDKSWAIDFGNGECDNKATLTIGDKTKEIRIR</sequence>
<reference evidence="2" key="1">
    <citation type="journal article" date="2020" name="Int. J. Syst. Evol. Microbiol.">
        <title>Aquipluma nitroreducens gen. nov. sp. nov., a novel facultatively anaerobic bacterium isolated from a freshwater lake.</title>
        <authorList>
            <person name="Watanabe M."/>
            <person name="Kojima H."/>
            <person name="Fukui M."/>
        </authorList>
    </citation>
    <scope>NUCLEOTIDE SEQUENCE</scope>
    <source>
        <strain evidence="2">MeG22</strain>
    </source>
</reference>
<evidence type="ECO:0000313" key="2">
    <source>
        <dbReference type="EMBL" id="BBE20526.1"/>
    </source>
</evidence>
<name>A0A5K7SGC5_9BACT</name>
<evidence type="ECO:0000313" key="3">
    <source>
        <dbReference type="Proteomes" id="UP001193389"/>
    </source>
</evidence>
<feature type="chain" id="PRO_5024445542" description="Lipoprotein" evidence="1">
    <location>
        <begin position="22"/>
        <end position="275"/>
    </location>
</feature>
<dbReference type="EMBL" id="AP018694">
    <property type="protein sequence ID" value="BBE20526.1"/>
    <property type="molecule type" value="Genomic_DNA"/>
</dbReference>
<protein>
    <recommendedName>
        <fullName evidence="4">Lipoprotein</fullName>
    </recommendedName>
</protein>
<evidence type="ECO:0000256" key="1">
    <source>
        <dbReference type="SAM" id="SignalP"/>
    </source>
</evidence>
<proteinExistence type="predicted"/>
<dbReference type="RefSeq" id="WP_318348668.1">
    <property type="nucleotide sequence ID" value="NZ_AP018694.1"/>
</dbReference>
<feature type="signal peptide" evidence="1">
    <location>
        <begin position="1"/>
        <end position="21"/>
    </location>
</feature>
<accession>A0A5K7SGC5</accession>
<organism evidence="2 3">
    <name type="scientific">Aquipluma nitroreducens</name>
    <dbReference type="NCBI Taxonomy" id="2010828"/>
    <lineage>
        <taxon>Bacteria</taxon>
        <taxon>Pseudomonadati</taxon>
        <taxon>Bacteroidota</taxon>
        <taxon>Bacteroidia</taxon>
        <taxon>Marinilabiliales</taxon>
        <taxon>Prolixibacteraceae</taxon>
        <taxon>Aquipluma</taxon>
    </lineage>
</organism>
<gene>
    <name evidence="2" type="ORF">AQPE_4720</name>
</gene>
<dbReference type="KEGG" id="anf:AQPE_4720"/>
<dbReference type="AlphaFoldDB" id="A0A5K7SGC5"/>
<keyword evidence="1" id="KW-0732">Signal</keyword>